<organism evidence="2 3">
    <name type="scientific">Cloacimonas acidaminovorans (strain Evry)</name>
    <dbReference type="NCBI Taxonomy" id="459349"/>
    <lineage>
        <taxon>Bacteria</taxon>
        <taxon>Pseudomonadati</taxon>
        <taxon>Candidatus Cloacimonadota</taxon>
        <taxon>Candidatus Cloacimonadia</taxon>
        <taxon>Candidatus Cloacimonadales</taxon>
        <taxon>Candidatus Cloacimonadaceae</taxon>
        <taxon>Candidatus Cloacimonas</taxon>
    </lineage>
</organism>
<keyword evidence="1" id="KW-0472">Membrane</keyword>
<keyword evidence="3" id="KW-1185">Reference proteome</keyword>
<dbReference type="Proteomes" id="UP000002019">
    <property type="component" value="Chromosome"/>
</dbReference>
<keyword evidence="1" id="KW-1133">Transmembrane helix</keyword>
<dbReference type="EMBL" id="CU466930">
    <property type="protein sequence ID" value="CAO81503.1"/>
    <property type="molecule type" value="Genomic_DNA"/>
</dbReference>
<evidence type="ECO:0000313" key="3">
    <source>
        <dbReference type="Proteomes" id="UP000002019"/>
    </source>
</evidence>
<accession>B0VFR6</accession>
<dbReference type="KEGG" id="caci:CLOAM1667"/>
<dbReference type="STRING" id="459349.CLOAM1667"/>
<sequence length="70" mass="8344">MRGICSSGRYLAYCVASIKTVITVFLLLLVPVYTNFLFDYLNRYIYQYIPITFPYRDMGTIWESYRKHKG</sequence>
<protein>
    <submittedName>
        <fullName evidence="2">Uncharacterized protein</fullName>
    </submittedName>
</protein>
<evidence type="ECO:0000256" key="1">
    <source>
        <dbReference type="SAM" id="Phobius"/>
    </source>
</evidence>
<gene>
    <name evidence="2" type="ordered locus">CLOAM1667</name>
</gene>
<name>B0VFR6_CLOAI</name>
<dbReference type="HOGENOM" id="CLU_2750521_0_0_0"/>
<evidence type="ECO:0000313" key="2">
    <source>
        <dbReference type="EMBL" id="CAO81503.1"/>
    </source>
</evidence>
<feature type="transmembrane region" description="Helical" evidence="1">
    <location>
        <begin position="12"/>
        <end position="33"/>
    </location>
</feature>
<reference evidence="2 3" key="1">
    <citation type="journal article" date="2008" name="J. Bacteriol.">
        <title>'Candidatus Cloacamonas acidaminovorans': genome sequence reconstruction provides a first glimpse of a new bacterial division.</title>
        <authorList>
            <person name="Pelletier E."/>
            <person name="Kreimeyer A."/>
            <person name="Bocs S."/>
            <person name="Rouy Z."/>
            <person name="Gyapay G."/>
            <person name="Chouari R."/>
            <person name="Riviere D."/>
            <person name="Ganesan A."/>
            <person name="Daegelen P."/>
            <person name="Sghir A."/>
            <person name="Cohen G.N."/>
            <person name="Medigue C."/>
            <person name="Weissenbach J."/>
            <person name="Le Paslier D."/>
        </authorList>
    </citation>
    <scope>NUCLEOTIDE SEQUENCE [LARGE SCALE GENOMIC DNA]</scope>
    <source>
        <strain evidence="3">Evry</strain>
    </source>
</reference>
<dbReference type="AlphaFoldDB" id="B0VFR6"/>
<keyword evidence="1" id="KW-0812">Transmembrane</keyword>
<proteinExistence type="predicted"/>